<dbReference type="InterPro" id="IPR006016">
    <property type="entry name" value="UspA"/>
</dbReference>
<evidence type="ECO:0000256" key="2">
    <source>
        <dbReference type="ARBA" id="ARBA00022741"/>
    </source>
</evidence>
<keyword evidence="6" id="KW-1185">Reference proteome</keyword>
<keyword evidence="3" id="KW-0067">ATP-binding</keyword>
<proteinExistence type="inferred from homology"/>
<gene>
    <name evidence="5" type="ORF">EV698_1520</name>
</gene>
<dbReference type="PANTHER" id="PTHR46268:SF27">
    <property type="entry name" value="UNIVERSAL STRESS PROTEIN RV2623"/>
    <property type="match status" value="1"/>
</dbReference>
<dbReference type="InterPro" id="IPR006015">
    <property type="entry name" value="Universal_stress_UspA"/>
</dbReference>
<dbReference type="GO" id="GO:0005524">
    <property type="term" value="F:ATP binding"/>
    <property type="evidence" value="ECO:0007669"/>
    <property type="project" value="UniProtKB-KW"/>
</dbReference>
<dbReference type="PRINTS" id="PR01438">
    <property type="entry name" value="UNVRSLSTRESS"/>
</dbReference>
<dbReference type="OrthoDB" id="5567285at2"/>
<dbReference type="AlphaFoldDB" id="A0A4Q8D1J2"/>
<sequence>MNHLLVATDLSDRSERAQRRATLLARRHGLAIRLVYVIDTDQPAALIESQRDQVSTILQRLARTIETSDGISCSTDVRTAGSIEVGIQSSLSDDTRLIVLGSHRKRPFRDLFLGGTSERIIAHAERPVLVVQGPPIEDYRRVLLTTDLSAGSREAADQLASQSLIADASVTVLHVAGSLERSATASNQATDAGQEKMLAHAQAVAADALDRLVTESNLGMVAQRVEADPRPVAATILEVAEREGSDLIVLAPRQRTGVETFLRYSVTTRMLNASPVDLLVL</sequence>
<keyword evidence="2" id="KW-0547">Nucleotide-binding</keyword>
<evidence type="ECO:0000313" key="5">
    <source>
        <dbReference type="EMBL" id="RZU99236.1"/>
    </source>
</evidence>
<evidence type="ECO:0000259" key="4">
    <source>
        <dbReference type="Pfam" id="PF00582"/>
    </source>
</evidence>
<dbReference type="SUPFAM" id="SSF52402">
    <property type="entry name" value="Adenine nucleotide alpha hydrolases-like"/>
    <property type="match status" value="2"/>
</dbReference>
<name>A0A4Q8D1J2_9GAMM</name>
<accession>A0A4Q8D1J2</accession>
<reference evidence="5 6" key="1">
    <citation type="submission" date="2019-02" db="EMBL/GenBank/DDBJ databases">
        <title>Genomic Encyclopedia of Type Strains, Phase IV (KMG-IV): sequencing the most valuable type-strain genomes for metagenomic binning, comparative biology and taxonomic classification.</title>
        <authorList>
            <person name="Goeker M."/>
        </authorList>
    </citation>
    <scope>NUCLEOTIDE SEQUENCE [LARGE SCALE GENOMIC DNA]</scope>
    <source>
        <strain evidence="5 6">DSM 21056</strain>
    </source>
</reference>
<evidence type="ECO:0000313" key="6">
    <source>
        <dbReference type="Proteomes" id="UP000292298"/>
    </source>
</evidence>
<evidence type="ECO:0000256" key="3">
    <source>
        <dbReference type="ARBA" id="ARBA00022840"/>
    </source>
</evidence>
<dbReference type="RefSeq" id="WP_130503483.1">
    <property type="nucleotide sequence ID" value="NZ_SHLI01000001.1"/>
</dbReference>
<protein>
    <submittedName>
        <fullName evidence="5">Nucleotide-binding universal stress UspA family protein</fullName>
    </submittedName>
</protein>
<dbReference type="Pfam" id="PF00582">
    <property type="entry name" value="Usp"/>
    <property type="match status" value="2"/>
</dbReference>
<comment type="caution">
    <text evidence="5">The sequence shown here is derived from an EMBL/GenBank/DDBJ whole genome shotgun (WGS) entry which is preliminary data.</text>
</comment>
<feature type="domain" description="UspA" evidence="4">
    <location>
        <begin position="139"/>
        <end position="280"/>
    </location>
</feature>
<dbReference type="EMBL" id="SHLI01000001">
    <property type="protein sequence ID" value="RZU99236.1"/>
    <property type="molecule type" value="Genomic_DNA"/>
</dbReference>
<evidence type="ECO:0000256" key="1">
    <source>
        <dbReference type="ARBA" id="ARBA00008791"/>
    </source>
</evidence>
<dbReference type="PANTHER" id="PTHR46268">
    <property type="entry name" value="STRESS RESPONSE PROTEIN NHAX"/>
    <property type="match status" value="1"/>
</dbReference>
<feature type="domain" description="UspA" evidence="4">
    <location>
        <begin position="2"/>
        <end position="131"/>
    </location>
</feature>
<dbReference type="Proteomes" id="UP000292298">
    <property type="component" value="Unassembled WGS sequence"/>
</dbReference>
<comment type="similarity">
    <text evidence="1">Belongs to the universal stress protein A family.</text>
</comment>
<dbReference type="CDD" id="cd00293">
    <property type="entry name" value="USP-like"/>
    <property type="match status" value="2"/>
</dbReference>
<organism evidence="5 6">
    <name type="scientific">Spiribacter vilamensis</name>
    <dbReference type="NCBI Taxonomy" id="531306"/>
    <lineage>
        <taxon>Bacteria</taxon>
        <taxon>Pseudomonadati</taxon>
        <taxon>Pseudomonadota</taxon>
        <taxon>Gammaproteobacteria</taxon>
        <taxon>Chromatiales</taxon>
        <taxon>Ectothiorhodospiraceae</taxon>
        <taxon>Spiribacter</taxon>
    </lineage>
</organism>
<dbReference type="InterPro" id="IPR014729">
    <property type="entry name" value="Rossmann-like_a/b/a_fold"/>
</dbReference>
<dbReference type="Gene3D" id="3.40.50.620">
    <property type="entry name" value="HUPs"/>
    <property type="match status" value="2"/>
</dbReference>